<feature type="transmembrane region" description="Helical" evidence="9">
    <location>
        <begin position="90"/>
        <end position="109"/>
    </location>
</feature>
<comment type="catalytic activity">
    <reaction evidence="1">
        <text>ATP + protein L-histidine = ADP + protein N-phospho-L-histidine.</text>
        <dbReference type="EC" id="2.7.13.3"/>
    </reaction>
</comment>
<keyword evidence="4" id="KW-0597">Phosphoprotein</keyword>
<reference evidence="13" key="2">
    <citation type="submission" date="2021-04" db="EMBL/GenBank/DDBJ databases">
        <authorList>
            <person name="Liu J."/>
        </authorList>
    </citation>
    <scope>NUCLEOTIDE SEQUENCE</scope>
    <source>
        <strain evidence="13">BAD-6</strain>
    </source>
</reference>
<evidence type="ECO:0000256" key="1">
    <source>
        <dbReference type="ARBA" id="ARBA00000085"/>
    </source>
</evidence>
<dbReference type="Proteomes" id="UP000675664">
    <property type="component" value="Unassembled WGS sequence"/>
</dbReference>
<evidence type="ECO:0000256" key="4">
    <source>
        <dbReference type="ARBA" id="ARBA00022553"/>
    </source>
</evidence>
<dbReference type="InterPro" id="IPR005467">
    <property type="entry name" value="His_kinase_dom"/>
</dbReference>
<evidence type="ECO:0000256" key="2">
    <source>
        <dbReference type="ARBA" id="ARBA00004370"/>
    </source>
</evidence>
<organism evidence="13 14">
    <name type="scientific">Sinanaerobacter chloroacetimidivorans</name>
    <dbReference type="NCBI Taxonomy" id="2818044"/>
    <lineage>
        <taxon>Bacteria</taxon>
        <taxon>Bacillati</taxon>
        <taxon>Bacillota</taxon>
        <taxon>Clostridia</taxon>
        <taxon>Peptostreptococcales</taxon>
        <taxon>Anaerovoracaceae</taxon>
        <taxon>Sinanaerobacter</taxon>
    </lineage>
</organism>
<sequence>MYLNLLLFFAIFSFVISISYFYMFSHKQETVLKFWGFSWIAYSVSLLCLVFFLNTQSILFLELRKVVDMFNLLLLLFGSYAFIHIKIPAYWYRFSLYLVLLAIICMIYGFDLYAFYLPISVYQIIITAFTIYIIAKYWNISSAEKMISLLVFLIWGIGKTVLSFAAIFSHLSDNTYVIEIILSNVVNFCILTIYIEYMSSKSGLADALYRTVVDNAKDAIFYYRLKPYEAFEYVSPSIDTLTGYHPSDFYNNPRLYVQLVTDHYFDIVDDAFHGNIAHTDKHIIPIIRKNGETFWGEINFTVLKDEKEQPFAVEGILRDISMLKYAELTQINEKENRNKQLSYISHELRTPVTLIAGYLTAIEDGTLSSENERNEAMKIITSKTMLLKNLIDDLDQLSRMETHQFTFDFITYTITDIMDYLIRENLADIEASGFEVELIADSNKLQKHWIIADQNRINQVFSNILVNAIKYSADHKKIVISFDLDPSEENFVVSVRDYGIGIPPDKLPYIFDRFFRDSNASAIKGRGLGLTICKEIIIAHGGKITAVSNPDFAGSKFIFTIPLYNEAGNMPPPS</sequence>
<dbReference type="PANTHER" id="PTHR45453:SF1">
    <property type="entry name" value="PHOSPHATE REGULON SENSOR PROTEIN PHOR"/>
    <property type="match status" value="1"/>
</dbReference>
<dbReference type="PRINTS" id="PR00344">
    <property type="entry name" value="BCTRLSENSOR"/>
</dbReference>
<name>A0A8J8B329_9FIRM</name>
<feature type="domain" description="PAS" evidence="11">
    <location>
        <begin position="205"/>
        <end position="256"/>
    </location>
</feature>
<dbReference type="GO" id="GO:0005886">
    <property type="term" value="C:plasma membrane"/>
    <property type="evidence" value="ECO:0007669"/>
    <property type="project" value="TreeGrafter"/>
</dbReference>
<dbReference type="Pfam" id="PF08447">
    <property type="entry name" value="PAS_3"/>
    <property type="match status" value="1"/>
</dbReference>
<dbReference type="InterPro" id="IPR036097">
    <property type="entry name" value="HisK_dim/P_sf"/>
</dbReference>
<keyword evidence="14" id="KW-1185">Reference proteome</keyword>
<dbReference type="SUPFAM" id="SSF55874">
    <property type="entry name" value="ATPase domain of HSP90 chaperone/DNA topoisomerase II/histidine kinase"/>
    <property type="match status" value="1"/>
</dbReference>
<dbReference type="PANTHER" id="PTHR45453">
    <property type="entry name" value="PHOSPHATE REGULON SENSOR PROTEIN PHOR"/>
    <property type="match status" value="1"/>
</dbReference>
<dbReference type="PROSITE" id="PS50113">
    <property type="entry name" value="PAC"/>
    <property type="match status" value="1"/>
</dbReference>
<dbReference type="AlphaFoldDB" id="A0A8J8B329"/>
<comment type="subcellular location">
    <subcellularLocation>
        <location evidence="2">Membrane</location>
    </subcellularLocation>
</comment>
<evidence type="ECO:0000256" key="5">
    <source>
        <dbReference type="ARBA" id="ARBA00022679"/>
    </source>
</evidence>
<dbReference type="SUPFAM" id="SSF55785">
    <property type="entry name" value="PYP-like sensor domain (PAS domain)"/>
    <property type="match status" value="1"/>
</dbReference>
<dbReference type="InterPro" id="IPR036890">
    <property type="entry name" value="HATPase_C_sf"/>
</dbReference>
<evidence type="ECO:0000256" key="9">
    <source>
        <dbReference type="SAM" id="Phobius"/>
    </source>
</evidence>
<evidence type="ECO:0000313" key="13">
    <source>
        <dbReference type="EMBL" id="MBR0599351.1"/>
    </source>
</evidence>
<dbReference type="InterPro" id="IPR050351">
    <property type="entry name" value="BphY/WalK/GraS-like"/>
</dbReference>
<dbReference type="InterPro" id="IPR003594">
    <property type="entry name" value="HATPase_dom"/>
</dbReference>
<dbReference type="EMBL" id="JAGSND010000012">
    <property type="protein sequence ID" value="MBR0599351.1"/>
    <property type="molecule type" value="Genomic_DNA"/>
</dbReference>
<dbReference type="Gene3D" id="3.30.565.10">
    <property type="entry name" value="Histidine kinase-like ATPase, C-terminal domain"/>
    <property type="match status" value="1"/>
</dbReference>
<dbReference type="GO" id="GO:0016036">
    <property type="term" value="P:cellular response to phosphate starvation"/>
    <property type="evidence" value="ECO:0007669"/>
    <property type="project" value="TreeGrafter"/>
</dbReference>
<dbReference type="InterPro" id="IPR000700">
    <property type="entry name" value="PAS-assoc_C"/>
</dbReference>
<dbReference type="InterPro" id="IPR035965">
    <property type="entry name" value="PAS-like_dom_sf"/>
</dbReference>
<evidence type="ECO:0000256" key="8">
    <source>
        <dbReference type="ARBA" id="ARBA00023136"/>
    </source>
</evidence>
<dbReference type="SUPFAM" id="SSF47384">
    <property type="entry name" value="Homodimeric domain of signal transducing histidine kinase"/>
    <property type="match status" value="1"/>
</dbReference>
<feature type="domain" description="PAC" evidence="12">
    <location>
        <begin position="280"/>
        <end position="332"/>
    </location>
</feature>
<feature type="domain" description="Histidine kinase" evidence="10">
    <location>
        <begin position="343"/>
        <end position="565"/>
    </location>
</feature>
<dbReference type="Gene3D" id="1.10.287.130">
    <property type="match status" value="1"/>
</dbReference>
<evidence type="ECO:0000256" key="7">
    <source>
        <dbReference type="ARBA" id="ARBA00023012"/>
    </source>
</evidence>
<dbReference type="InterPro" id="IPR004358">
    <property type="entry name" value="Sig_transdc_His_kin-like_C"/>
</dbReference>
<reference evidence="13" key="1">
    <citation type="submission" date="2021-04" db="EMBL/GenBank/DDBJ databases">
        <title>Sinoanaerobacter chloroacetimidivorans sp. nov., an obligate anaerobic bacterium isolated from anaerobic sludge.</title>
        <authorList>
            <person name="Bao Y."/>
        </authorList>
    </citation>
    <scope>NUCLEOTIDE SEQUENCE</scope>
    <source>
        <strain evidence="13">BAD-6</strain>
    </source>
</reference>
<dbReference type="CDD" id="cd00130">
    <property type="entry name" value="PAS"/>
    <property type="match status" value="1"/>
</dbReference>
<keyword evidence="9" id="KW-0812">Transmembrane</keyword>
<feature type="transmembrane region" description="Helical" evidence="9">
    <location>
        <begin position="175"/>
        <end position="195"/>
    </location>
</feature>
<evidence type="ECO:0000259" key="12">
    <source>
        <dbReference type="PROSITE" id="PS50113"/>
    </source>
</evidence>
<dbReference type="PROSITE" id="PS50109">
    <property type="entry name" value="HIS_KIN"/>
    <property type="match status" value="1"/>
</dbReference>
<feature type="transmembrane region" description="Helical" evidence="9">
    <location>
        <begin position="34"/>
        <end position="54"/>
    </location>
</feature>
<dbReference type="EC" id="2.7.13.3" evidence="3"/>
<evidence type="ECO:0000256" key="3">
    <source>
        <dbReference type="ARBA" id="ARBA00012438"/>
    </source>
</evidence>
<dbReference type="NCBIfam" id="TIGR00229">
    <property type="entry name" value="sensory_box"/>
    <property type="match status" value="1"/>
</dbReference>
<comment type="caution">
    <text evidence="13">The sequence shown here is derived from an EMBL/GenBank/DDBJ whole genome shotgun (WGS) entry which is preliminary data.</text>
</comment>
<dbReference type="GO" id="GO:0004721">
    <property type="term" value="F:phosphoprotein phosphatase activity"/>
    <property type="evidence" value="ECO:0007669"/>
    <property type="project" value="TreeGrafter"/>
</dbReference>
<evidence type="ECO:0000256" key="6">
    <source>
        <dbReference type="ARBA" id="ARBA00022777"/>
    </source>
</evidence>
<protein>
    <recommendedName>
        <fullName evidence="3">histidine kinase</fullName>
        <ecNumber evidence="3">2.7.13.3</ecNumber>
    </recommendedName>
</protein>
<dbReference type="SMART" id="SM00388">
    <property type="entry name" value="HisKA"/>
    <property type="match status" value="1"/>
</dbReference>
<dbReference type="Pfam" id="PF00512">
    <property type="entry name" value="HisKA"/>
    <property type="match status" value="1"/>
</dbReference>
<accession>A0A8J8B329</accession>
<evidence type="ECO:0000259" key="10">
    <source>
        <dbReference type="PROSITE" id="PS50109"/>
    </source>
</evidence>
<dbReference type="PROSITE" id="PS50112">
    <property type="entry name" value="PAS"/>
    <property type="match status" value="1"/>
</dbReference>
<gene>
    <name evidence="13" type="ORF">KCX82_15800</name>
</gene>
<dbReference type="FunFam" id="3.30.565.10:FF:000006">
    <property type="entry name" value="Sensor histidine kinase WalK"/>
    <property type="match status" value="1"/>
</dbReference>
<keyword evidence="9" id="KW-1133">Transmembrane helix</keyword>
<keyword evidence="8 9" id="KW-0472">Membrane</keyword>
<evidence type="ECO:0000313" key="14">
    <source>
        <dbReference type="Proteomes" id="UP000675664"/>
    </source>
</evidence>
<dbReference type="InterPro" id="IPR013655">
    <property type="entry name" value="PAS_fold_3"/>
</dbReference>
<dbReference type="CDD" id="cd00082">
    <property type="entry name" value="HisKA"/>
    <property type="match status" value="1"/>
</dbReference>
<evidence type="ECO:0000259" key="11">
    <source>
        <dbReference type="PROSITE" id="PS50112"/>
    </source>
</evidence>
<dbReference type="Gene3D" id="3.30.450.20">
    <property type="entry name" value="PAS domain"/>
    <property type="match status" value="1"/>
</dbReference>
<feature type="transmembrane region" description="Helical" evidence="9">
    <location>
        <begin position="147"/>
        <end position="169"/>
    </location>
</feature>
<keyword evidence="6" id="KW-0418">Kinase</keyword>
<proteinExistence type="predicted"/>
<feature type="transmembrane region" description="Helical" evidence="9">
    <location>
        <begin position="66"/>
        <end position="83"/>
    </location>
</feature>
<dbReference type="SMART" id="SM00387">
    <property type="entry name" value="HATPase_c"/>
    <property type="match status" value="1"/>
</dbReference>
<feature type="transmembrane region" description="Helical" evidence="9">
    <location>
        <begin position="6"/>
        <end position="22"/>
    </location>
</feature>
<dbReference type="CDD" id="cd00075">
    <property type="entry name" value="HATPase"/>
    <property type="match status" value="1"/>
</dbReference>
<dbReference type="GO" id="GO:0000155">
    <property type="term" value="F:phosphorelay sensor kinase activity"/>
    <property type="evidence" value="ECO:0007669"/>
    <property type="project" value="InterPro"/>
</dbReference>
<dbReference type="Pfam" id="PF02518">
    <property type="entry name" value="HATPase_c"/>
    <property type="match status" value="1"/>
</dbReference>
<keyword evidence="7" id="KW-0902">Two-component regulatory system</keyword>
<dbReference type="InterPro" id="IPR000014">
    <property type="entry name" value="PAS"/>
</dbReference>
<feature type="transmembrane region" description="Helical" evidence="9">
    <location>
        <begin position="115"/>
        <end position="135"/>
    </location>
</feature>
<dbReference type="InterPro" id="IPR003661">
    <property type="entry name" value="HisK_dim/P_dom"/>
</dbReference>
<keyword evidence="5" id="KW-0808">Transferase</keyword>